<evidence type="ECO:0000256" key="1">
    <source>
        <dbReference type="SAM" id="Phobius"/>
    </source>
</evidence>
<dbReference type="Proteomes" id="UP000184216">
    <property type="component" value="Unassembled WGS sequence"/>
</dbReference>
<keyword evidence="3" id="KW-1185">Reference proteome</keyword>
<evidence type="ECO:0000313" key="2">
    <source>
        <dbReference type="EMBL" id="SHM13676.1"/>
    </source>
</evidence>
<keyword evidence="1" id="KW-0812">Transmembrane</keyword>
<reference evidence="2 3" key="1">
    <citation type="submission" date="2016-11" db="EMBL/GenBank/DDBJ databases">
        <authorList>
            <person name="Varghese N."/>
            <person name="Submissions S."/>
        </authorList>
    </citation>
    <scope>NUCLEOTIDE SEQUENCE [LARGE SCALE GENOMIC DNA]</scope>
    <source>
        <strain evidence="2 3">DSM 6368</strain>
    </source>
</reference>
<keyword evidence="1" id="KW-1133">Transmembrane helix</keyword>
<accession>A0ABY1J2K5</accession>
<gene>
    <name evidence="2" type="ORF">SAMN05444387_2015</name>
</gene>
<proteinExistence type="predicted"/>
<organism evidence="2 3">
    <name type="scientific">Flavobacterium pectinovorum</name>
    <dbReference type="NCBI Taxonomy" id="29533"/>
    <lineage>
        <taxon>Bacteria</taxon>
        <taxon>Pseudomonadati</taxon>
        <taxon>Bacteroidota</taxon>
        <taxon>Flavobacteriia</taxon>
        <taxon>Flavobacteriales</taxon>
        <taxon>Flavobacteriaceae</taxon>
        <taxon>Flavobacterium</taxon>
    </lineage>
</organism>
<protein>
    <submittedName>
        <fullName evidence="2">Uncharacterized protein</fullName>
    </submittedName>
</protein>
<feature type="transmembrane region" description="Helical" evidence="1">
    <location>
        <begin position="12"/>
        <end position="32"/>
    </location>
</feature>
<name>A0ABY1J2K5_9FLAO</name>
<evidence type="ECO:0000313" key="3">
    <source>
        <dbReference type="Proteomes" id="UP000184216"/>
    </source>
</evidence>
<sequence length="37" mass="4197">MINSCCDSNQMNTFFVLVISFVLVGSFESIIFNDTIF</sequence>
<comment type="caution">
    <text evidence="2">The sequence shown here is derived from an EMBL/GenBank/DDBJ whole genome shotgun (WGS) entry which is preliminary data.</text>
</comment>
<keyword evidence="1" id="KW-0472">Membrane</keyword>
<dbReference type="EMBL" id="FRBX01000002">
    <property type="protein sequence ID" value="SHM13676.1"/>
    <property type="molecule type" value="Genomic_DNA"/>
</dbReference>